<dbReference type="AlphaFoldDB" id="A0A6J7UP15"/>
<feature type="region of interest" description="Disordered" evidence="1">
    <location>
        <begin position="139"/>
        <end position="158"/>
    </location>
</feature>
<feature type="compositionally biased region" description="Basic residues" evidence="1">
    <location>
        <begin position="45"/>
        <end position="63"/>
    </location>
</feature>
<evidence type="ECO:0000256" key="1">
    <source>
        <dbReference type="SAM" id="MobiDB-lite"/>
    </source>
</evidence>
<protein>
    <submittedName>
        <fullName evidence="2">Unannotated protein</fullName>
    </submittedName>
</protein>
<accession>A0A6J7UP15</accession>
<evidence type="ECO:0000313" key="2">
    <source>
        <dbReference type="EMBL" id="CAB5067720.1"/>
    </source>
</evidence>
<sequence>MWTSRARVPAGSGPTLQVRRGPPWRHQSVAGSVSGPEPRCLHPQSQRRHRPSRSRSFRRRCPATRRTGWGTHRPLHAGCPRRSDGSGSQSPPTPSRQRAALPSLRRRPRWPRRHGAPDPWRARSTGWVDCRARGCSAAAARRGRGRRRSGQQQHQASRVLRRCGFARCRRVPRWIARSPRGRFPVGEGLRGTWPNP</sequence>
<feature type="compositionally biased region" description="Basic residues" evidence="1">
    <location>
        <begin position="104"/>
        <end position="114"/>
    </location>
</feature>
<feature type="region of interest" description="Disordered" evidence="1">
    <location>
        <begin position="1"/>
        <end position="120"/>
    </location>
</feature>
<name>A0A6J7UP15_9ZZZZ</name>
<organism evidence="2">
    <name type="scientific">freshwater metagenome</name>
    <dbReference type="NCBI Taxonomy" id="449393"/>
    <lineage>
        <taxon>unclassified sequences</taxon>
        <taxon>metagenomes</taxon>
        <taxon>ecological metagenomes</taxon>
    </lineage>
</organism>
<gene>
    <name evidence="2" type="ORF">UFOPK4306_02154</name>
</gene>
<dbReference type="EMBL" id="CAFBQP010000110">
    <property type="protein sequence ID" value="CAB5067720.1"/>
    <property type="molecule type" value="Genomic_DNA"/>
</dbReference>
<reference evidence="2" key="1">
    <citation type="submission" date="2020-05" db="EMBL/GenBank/DDBJ databases">
        <authorList>
            <person name="Chiriac C."/>
            <person name="Salcher M."/>
            <person name="Ghai R."/>
            <person name="Kavagutti S V."/>
        </authorList>
    </citation>
    <scope>NUCLEOTIDE SEQUENCE</scope>
</reference>
<proteinExistence type="predicted"/>